<evidence type="ECO:0000313" key="4">
    <source>
        <dbReference type="EMBL" id="MBM7573024.1"/>
    </source>
</evidence>
<feature type="domain" description="DUF4236" evidence="3">
    <location>
        <begin position="3"/>
        <end position="55"/>
    </location>
</feature>
<evidence type="ECO:0000259" key="3">
    <source>
        <dbReference type="Pfam" id="PF14020"/>
    </source>
</evidence>
<keyword evidence="5" id="KW-1185">Reference proteome</keyword>
<name>A0ABS2N4F2_9BACI</name>
<comment type="caution">
    <text evidence="4">The sequence shown here is derived from an EMBL/GenBank/DDBJ whole genome shotgun (WGS) entry which is preliminary data.</text>
</comment>
<feature type="region of interest" description="Disordered" evidence="2">
    <location>
        <begin position="40"/>
        <end position="71"/>
    </location>
</feature>
<evidence type="ECO:0000256" key="1">
    <source>
        <dbReference type="SAM" id="Coils"/>
    </source>
</evidence>
<dbReference type="EMBL" id="JAFBDR010000025">
    <property type="protein sequence ID" value="MBM7573024.1"/>
    <property type="molecule type" value="Genomic_DNA"/>
</dbReference>
<evidence type="ECO:0000313" key="5">
    <source>
        <dbReference type="Proteomes" id="UP001296943"/>
    </source>
</evidence>
<gene>
    <name evidence="4" type="ORF">JOC48_003572</name>
</gene>
<keyword evidence="1" id="KW-0175">Coiled coil</keyword>
<evidence type="ECO:0000256" key="2">
    <source>
        <dbReference type="SAM" id="MobiDB-lite"/>
    </source>
</evidence>
<dbReference type="Pfam" id="PF14020">
    <property type="entry name" value="DUF4236"/>
    <property type="match status" value="1"/>
</dbReference>
<sequence length="361" mass="41685">MGFRFRKSIKVAPRVRMNVGTKGISTSIGSKGARVNVSKRGLSTGSSIPGTGISYNQRIGSRKKRAQRTSNERIKEQQQFEVEKENQYTKAEAEVERFESRIDMLTRVHEEASDGIDWNEILSSPRPFPENEDGPHVQNIKATIQNYKPTWRDKLFNRVEARLKIWEESLPEEQEKDLMLVKQWEQAKANATSILNRDISAWTAILEEINPFEDIIELGNDITYVFDHDGKHVTVRLEIENKQVIPETTLSLTKTGKLSQRKMAKGKYFQLYQDYVCSCVLRVIRELFAIFPIEMVQVNVYDYSTADESEDYGCILSVMTNRSQIESTTFTNIDCSDIIEQFKPHMKFLKTKGFKFVEEVQ</sequence>
<proteinExistence type="predicted"/>
<feature type="coiled-coil region" evidence="1">
    <location>
        <begin position="81"/>
        <end position="108"/>
    </location>
</feature>
<dbReference type="Proteomes" id="UP001296943">
    <property type="component" value="Unassembled WGS sequence"/>
</dbReference>
<feature type="compositionally biased region" description="Low complexity" evidence="2">
    <location>
        <begin position="41"/>
        <end position="54"/>
    </location>
</feature>
<organism evidence="4 5">
    <name type="scientific">Aquibacillus albus</name>
    <dbReference type="NCBI Taxonomy" id="1168171"/>
    <lineage>
        <taxon>Bacteria</taxon>
        <taxon>Bacillati</taxon>
        <taxon>Bacillota</taxon>
        <taxon>Bacilli</taxon>
        <taxon>Bacillales</taxon>
        <taxon>Bacillaceae</taxon>
        <taxon>Aquibacillus</taxon>
    </lineage>
</organism>
<dbReference type="InterPro" id="IPR025330">
    <property type="entry name" value="DUF4236"/>
</dbReference>
<protein>
    <recommendedName>
        <fullName evidence="3">DUF4236 domain-containing protein</fullName>
    </recommendedName>
</protein>
<dbReference type="RefSeq" id="WP_204501692.1">
    <property type="nucleotide sequence ID" value="NZ_JAFBDR010000025.1"/>
</dbReference>
<reference evidence="4 5" key="1">
    <citation type="submission" date="2021-01" db="EMBL/GenBank/DDBJ databases">
        <title>Genomic Encyclopedia of Type Strains, Phase IV (KMG-IV): sequencing the most valuable type-strain genomes for metagenomic binning, comparative biology and taxonomic classification.</title>
        <authorList>
            <person name="Goeker M."/>
        </authorList>
    </citation>
    <scope>NUCLEOTIDE SEQUENCE [LARGE SCALE GENOMIC DNA]</scope>
    <source>
        <strain evidence="4 5">DSM 23711</strain>
    </source>
</reference>
<accession>A0ABS2N4F2</accession>